<dbReference type="PANTHER" id="PTHR11941:SF54">
    <property type="entry name" value="ENOYL-COA HYDRATASE, MITOCHONDRIAL"/>
    <property type="match status" value="1"/>
</dbReference>
<keyword evidence="2" id="KW-1185">Reference proteome</keyword>
<dbReference type="HOGENOM" id="CLU_009834_7_4_5"/>
<dbReference type="Pfam" id="PF00378">
    <property type="entry name" value="ECH_1"/>
    <property type="match status" value="1"/>
</dbReference>
<dbReference type="CDD" id="cd06558">
    <property type="entry name" value="crotonase-like"/>
    <property type="match status" value="1"/>
</dbReference>
<evidence type="ECO:0000313" key="2">
    <source>
        <dbReference type="Proteomes" id="UP000000361"/>
    </source>
</evidence>
<keyword evidence="1" id="KW-0456">Lyase</keyword>
<evidence type="ECO:0000313" key="1">
    <source>
        <dbReference type="EMBL" id="ABL70772.1"/>
    </source>
</evidence>
<dbReference type="GO" id="GO:0004300">
    <property type="term" value="F:enoyl-CoA hydratase activity"/>
    <property type="evidence" value="ECO:0007669"/>
    <property type="project" value="UniProtKB-EC"/>
</dbReference>
<dbReference type="EMBL" id="CP000489">
    <property type="protein sequence ID" value="ABL70772.1"/>
    <property type="molecule type" value="Genomic_DNA"/>
</dbReference>
<dbReference type="SUPFAM" id="SSF52096">
    <property type="entry name" value="ClpP/crotonase"/>
    <property type="match status" value="1"/>
</dbReference>
<dbReference type="KEGG" id="pde:Pden_2685"/>
<dbReference type="eggNOG" id="COG1024">
    <property type="taxonomic scope" value="Bacteria"/>
</dbReference>
<protein>
    <submittedName>
        <fullName evidence="1">Short chain enoyl-CoA hydratase / Enoyl-CoA hydratase</fullName>
        <ecNumber evidence="1">4.2.1.17</ecNumber>
    </submittedName>
</protein>
<dbReference type="AlphaFoldDB" id="A1B5H8"/>
<name>A1B5H8_PARDP</name>
<dbReference type="PANTHER" id="PTHR11941">
    <property type="entry name" value="ENOYL-COA HYDRATASE-RELATED"/>
    <property type="match status" value="1"/>
</dbReference>
<dbReference type="EC" id="4.2.1.17" evidence="1"/>
<dbReference type="STRING" id="318586.Pden_2685"/>
<organism evidence="1 2">
    <name type="scientific">Paracoccus denitrificans (strain Pd 1222)</name>
    <dbReference type="NCBI Taxonomy" id="318586"/>
    <lineage>
        <taxon>Bacteria</taxon>
        <taxon>Pseudomonadati</taxon>
        <taxon>Pseudomonadota</taxon>
        <taxon>Alphaproteobacteria</taxon>
        <taxon>Rhodobacterales</taxon>
        <taxon>Paracoccaceae</taxon>
        <taxon>Paracoccus</taxon>
    </lineage>
</organism>
<dbReference type="EnsemblBacteria" id="ABL70772">
    <property type="protein sequence ID" value="ABL70772"/>
    <property type="gene ID" value="Pden_2685"/>
</dbReference>
<reference evidence="2" key="1">
    <citation type="submission" date="2006-12" db="EMBL/GenBank/DDBJ databases">
        <title>Complete sequence of chromosome 1 of Paracoccus denitrificans PD1222.</title>
        <authorList>
            <person name="Copeland A."/>
            <person name="Lucas S."/>
            <person name="Lapidus A."/>
            <person name="Barry K."/>
            <person name="Detter J.C."/>
            <person name="Glavina del Rio T."/>
            <person name="Hammon N."/>
            <person name="Israni S."/>
            <person name="Dalin E."/>
            <person name="Tice H."/>
            <person name="Pitluck S."/>
            <person name="Munk A.C."/>
            <person name="Brettin T."/>
            <person name="Bruce D."/>
            <person name="Han C."/>
            <person name="Tapia R."/>
            <person name="Gilna P."/>
            <person name="Schmutz J."/>
            <person name="Larimer F."/>
            <person name="Land M."/>
            <person name="Hauser L."/>
            <person name="Kyrpides N."/>
            <person name="Lykidis A."/>
            <person name="Spiro S."/>
            <person name="Richardson D.J."/>
            <person name="Moir J.W.B."/>
            <person name="Ferguson S.J."/>
            <person name="van Spanning R.J.M."/>
            <person name="Richardson P."/>
        </authorList>
    </citation>
    <scope>NUCLEOTIDE SEQUENCE [LARGE SCALE GENOMIC DNA]</scope>
    <source>
        <strain evidence="2">Pd 1222</strain>
    </source>
</reference>
<dbReference type="InterPro" id="IPR029045">
    <property type="entry name" value="ClpP/crotonase-like_dom_sf"/>
</dbReference>
<dbReference type="Gene3D" id="3.90.226.10">
    <property type="entry name" value="2-enoyl-CoA Hydratase, Chain A, domain 1"/>
    <property type="match status" value="1"/>
</dbReference>
<dbReference type="GO" id="GO:0006635">
    <property type="term" value="P:fatty acid beta-oxidation"/>
    <property type="evidence" value="ECO:0007669"/>
    <property type="project" value="TreeGrafter"/>
</dbReference>
<accession>A1B5H8</accession>
<dbReference type="Proteomes" id="UP000000361">
    <property type="component" value="Chromosome 1"/>
</dbReference>
<gene>
    <name evidence="1" type="ordered locus">Pden_2685</name>
</gene>
<sequence>MMIAREFVGGIGRITIARPAKANSLTGAMLADLTAAFDALAAEPGLRAVILTGEGAVFSAGADLDEARAGLALSPEWERLSARVASMPCLTIAALNGTAAGGSLGMVLACDLRLAVPGAKIFYPVMRLGFLPQPSDPVRLRALVGPSRARMILMAGQKIPAEEALAWGLIDRLVAPEALLDEAAALAGDACAADAGHIAAIKRMLD</sequence>
<dbReference type="InterPro" id="IPR001753">
    <property type="entry name" value="Enoyl-CoA_hydra/iso"/>
</dbReference>
<proteinExistence type="predicted"/>